<accession>A0A0G3IC52</accession>
<keyword evidence="2" id="KW-0614">Plasmid</keyword>
<evidence type="ECO:0000256" key="1">
    <source>
        <dbReference type="SAM" id="Phobius"/>
    </source>
</evidence>
<keyword evidence="1" id="KW-1133">Transmembrane helix</keyword>
<geneLocation type="plasmid" evidence="2 3">
    <name>pPO70-1</name>
</geneLocation>
<name>A0A0G3IC52_9BURK</name>
<dbReference type="KEGG" id="pox:MB84_28810"/>
<keyword evidence="3" id="KW-1185">Reference proteome</keyword>
<dbReference type="EMBL" id="CP011518">
    <property type="protein sequence ID" value="AKK24794.1"/>
    <property type="molecule type" value="Genomic_DNA"/>
</dbReference>
<proteinExistence type="predicted"/>
<evidence type="ECO:0000313" key="3">
    <source>
        <dbReference type="Proteomes" id="UP000035050"/>
    </source>
</evidence>
<sequence>MPLRIGRPELHVMTRTTTRAGERPCLDALAFTFRRQRAGPWRFAAALSCAFAVTLGDVLAPLFAAHPINAWAHDAAVDGG</sequence>
<feature type="transmembrane region" description="Helical" evidence="1">
    <location>
        <begin position="43"/>
        <end position="64"/>
    </location>
</feature>
<organism evidence="2 3">
    <name type="scientific">Pandoraea oxalativorans</name>
    <dbReference type="NCBI Taxonomy" id="573737"/>
    <lineage>
        <taxon>Bacteria</taxon>
        <taxon>Pseudomonadati</taxon>
        <taxon>Pseudomonadota</taxon>
        <taxon>Betaproteobacteria</taxon>
        <taxon>Burkholderiales</taxon>
        <taxon>Burkholderiaceae</taxon>
        <taxon>Pandoraea</taxon>
    </lineage>
</organism>
<evidence type="ECO:0000313" key="2">
    <source>
        <dbReference type="EMBL" id="AKK24794.1"/>
    </source>
</evidence>
<protein>
    <submittedName>
        <fullName evidence="2">Uncharacterized protein</fullName>
    </submittedName>
</protein>
<keyword evidence="1" id="KW-0812">Transmembrane</keyword>
<keyword evidence="1" id="KW-0472">Membrane</keyword>
<dbReference type="AlphaFoldDB" id="A0A0G3IC52"/>
<dbReference type="Proteomes" id="UP000035050">
    <property type="component" value="Plasmid pPO70-1"/>
</dbReference>
<reference evidence="2" key="1">
    <citation type="submission" date="2016-06" db="EMBL/GenBank/DDBJ databases">
        <title>Pandoraea oxalativorans DSM 23570 Genome Sequencing.</title>
        <authorList>
            <person name="Ee R."/>
            <person name="Lim Y.-L."/>
            <person name="Yong D."/>
            <person name="Yin W.-F."/>
            <person name="Chan K.-G."/>
        </authorList>
    </citation>
    <scope>NUCLEOTIDE SEQUENCE</scope>
    <source>
        <strain evidence="2">DSM 23570</strain>
        <plasmid evidence="2">pPO70-1</plasmid>
    </source>
</reference>
<dbReference type="PATRIC" id="fig|573737.6.peg.5711"/>
<gene>
    <name evidence="2" type="ORF">MB84_28810</name>
</gene>